<dbReference type="RefSeq" id="WP_262398118.1">
    <property type="nucleotide sequence ID" value="NZ_JACRTC010000006.1"/>
</dbReference>
<feature type="transmembrane region" description="Helical" evidence="2">
    <location>
        <begin position="164"/>
        <end position="186"/>
    </location>
</feature>
<protein>
    <submittedName>
        <fullName evidence="4">Spore maturation protein A</fullName>
    </submittedName>
</protein>
<dbReference type="AlphaFoldDB" id="A0A926EDF2"/>
<keyword evidence="2" id="KW-0812">Transmembrane</keyword>
<organism evidence="4 5">
    <name type="scientific">Zongyangia hominis</name>
    <dbReference type="NCBI Taxonomy" id="2763677"/>
    <lineage>
        <taxon>Bacteria</taxon>
        <taxon>Bacillati</taxon>
        <taxon>Bacillota</taxon>
        <taxon>Clostridia</taxon>
        <taxon>Eubacteriales</taxon>
        <taxon>Oscillospiraceae</taxon>
        <taxon>Zongyangia</taxon>
    </lineage>
</organism>
<dbReference type="InterPro" id="IPR011642">
    <property type="entry name" value="Gate_dom"/>
</dbReference>
<evidence type="ECO:0000256" key="1">
    <source>
        <dbReference type="SAM" id="MobiDB-lite"/>
    </source>
</evidence>
<accession>A0A926EDF2</accession>
<gene>
    <name evidence="4" type="ORF">H8709_09330</name>
</gene>
<keyword evidence="5" id="KW-1185">Reference proteome</keyword>
<evidence type="ECO:0000313" key="4">
    <source>
        <dbReference type="EMBL" id="MBC8571028.1"/>
    </source>
</evidence>
<feature type="compositionally biased region" description="Basic residues" evidence="1">
    <location>
        <begin position="202"/>
        <end position="213"/>
    </location>
</feature>
<comment type="caution">
    <text evidence="4">The sequence shown here is derived from an EMBL/GenBank/DDBJ whole genome shotgun (WGS) entry which is preliminary data.</text>
</comment>
<feature type="transmembrane region" description="Helical" evidence="2">
    <location>
        <begin position="38"/>
        <end position="57"/>
    </location>
</feature>
<dbReference type="EMBL" id="JACRTC010000006">
    <property type="protein sequence ID" value="MBC8571028.1"/>
    <property type="molecule type" value="Genomic_DNA"/>
</dbReference>
<dbReference type="Proteomes" id="UP000660861">
    <property type="component" value="Unassembled WGS sequence"/>
</dbReference>
<evidence type="ECO:0000259" key="3">
    <source>
        <dbReference type="Pfam" id="PF07670"/>
    </source>
</evidence>
<feature type="transmembrane region" description="Helical" evidence="2">
    <location>
        <begin position="131"/>
        <end position="152"/>
    </location>
</feature>
<evidence type="ECO:0000256" key="2">
    <source>
        <dbReference type="SAM" id="Phobius"/>
    </source>
</evidence>
<keyword evidence="2" id="KW-1133">Transmembrane helix</keyword>
<name>A0A926EDF2_9FIRM</name>
<reference evidence="4" key="1">
    <citation type="submission" date="2020-08" db="EMBL/GenBank/DDBJ databases">
        <title>Genome public.</title>
        <authorList>
            <person name="Liu C."/>
            <person name="Sun Q."/>
        </authorList>
    </citation>
    <scope>NUCLEOTIDE SEQUENCE</scope>
    <source>
        <strain evidence="4">NSJ-54</strain>
    </source>
</reference>
<proteinExistence type="predicted"/>
<sequence length="213" mass="22778">MTWIFCVMIGLSFLFGALTGRMPQVSQAAISSCSEAVKLVITLLGTMCLWSGLMKVADECRITDGLAKLFSPINKHIFKGLDQKSKAAKAICMNMAANLLGLGNAATPLGMAAMRELEKLSPDKTMASDHMVTFVVLNTASLQLIPTTIAALRLEMGAKAPLDILPAVWVTSLSSIVVALLAARFFGMFTRPKGRPQQGKGEKKKIVHLKGAA</sequence>
<dbReference type="Pfam" id="PF07670">
    <property type="entry name" value="Gate"/>
    <property type="match status" value="1"/>
</dbReference>
<keyword evidence="2" id="KW-0472">Membrane</keyword>
<feature type="region of interest" description="Disordered" evidence="1">
    <location>
        <begin position="193"/>
        <end position="213"/>
    </location>
</feature>
<evidence type="ECO:0000313" key="5">
    <source>
        <dbReference type="Proteomes" id="UP000660861"/>
    </source>
</evidence>
<feature type="domain" description="Nucleoside transporter/FeoB GTPase Gate" evidence="3">
    <location>
        <begin position="40"/>
        <end position="151"/>
    </location>
</feature>